<dbReference type="Gene3D" id="3.30.70.100">
    <property type="match status" value="1"/>
</dbReference>
<comment type="similarity">
    <text evidence="2">Belongs to the TrhO family.</text>
</comment>
<dbReference type="RefSeq" id="WP_204465732.1">
    <property type="nucleotide sequence ID" value="NZ_JAFBCV010000004.1"/>
</dbReference>
<dbReference type="NCBIfam" id="NF001135">
    <property type="entry name" value="PRK00142.1-3"/>
    <property type="match status" value="1"/>
</dbReference>
<dbReference type="EMBL" id="JAFBCV010000004">
    <property type="protein sequence ID" value="MBM7838537.1"/>
    <property type="molecule type" value="Genomic_DNA"/>
</dbReference>
<dbReference type="HAMAP" id="MF_00469">
    <property type="entry name" value="TrhO"/>
    <property type="match status" value="1"/>
</dbReference>
<name>A0ABS2SSR7_9BACI</name>
<dbReference type="CDD" id="cd01518">
    <property type="entry name" value="RHOD_YceA"/>
    <property type="match status" value="1"/>
</dbReference>
<dbReference type="EC" id="1.14.-.-" evidence="2"/>
<organism evidence="4 5">
    <name type="scientific">Shouchella xiaoxiensis</name>
    <dbReference type="NCBI Taxonomy" id="766895"/>
    <lineage>
        <taxon>Bacteria</taxon>
        <taxon>Bacillati</taxon>
        <taxon>Bacillota</taxon>
        <taxon>Bacilli</taxon>
        <taxon>Bacillales</taxon>
        <taxon>Bacillaceae</taxon>
        <taxon>Shouchella</taxon>
    </lineage>
</organism>
<keyword evidence="2" id="KW-0560">Oxidoreductase</keyword>
<evidence type="ECO:0000313" key="5">
    <source>
        <dbReference type="Proteomes" id="UP001179280"/>
    </source>
</evidence>
<sequence>MENDFRVLLYYHYTTIEDPEQFAQDHLAFCKQNDLKGRILVANEGINGTVSGLKKDTDQYKLAMESDPLFEGIVFKEDVESGHVFKKMHVRPRAELVTLRLNEEDIDPRQLTGKYLSPVEWKEAMQQEDTVVIDARNDYEYDVGHFRGAVRPDIKTFRDLPEWIRDNKEQFENKKILTYCTGGIRCEKFSGWLKQEGFEDVSQLHGGIVSYGKDQEVQGDLWDGQCYVFDERLTVPINHVNPSIVGKDYFDGTPCERYVNCANPECNKQILASEENEHKYVRGCTPECRVHPRNLYIKEQQLSPEQHQERLEVIGENLPVRS</sequence>
<keyword evidence="1 2" id="KW-0819">tRNA processing</keyword>
<dbReference type="Gene3D" id="3.40.250.10">
    <property type="entry name" value="Rhodanese-like domain"/>
    <property type="match status" value="1"/>
</dbReference>
<dbReference type="PANTHER" id="PTHR43268:SF3">
    <property type="entry name" value="RHODANESE-LIKE DOMAIN-CONTAINING PROTEIN 7-RELATED"/>
    <property type="match status" value="1"/>
</dbReference>
<dbReference type="SUPFAM" id="SSF52821">
    <property type="entry name" value="Rhodanese/Cell cycle control phosphatase"/>
    <property type="match status" value="1"/>
</dbReference>
<protein>
    <recommendedName>
        <fullName evidence="2">tRNA uridine(34) hydroxylase</fullName>
        <ecNumber evidence="2">1.14.-.-</ecNumber>
    </recommendedName>
    <alternativeName>
        <fullName evidence="2">tRNA hydroxylation protein O</fullName>
    </alternativeName>
</protein>
<gene>
    <name evidence="2" type="primary">trhO</name>
    <name evidence="4" type="ORF">JOC54_001793</name>
</gene>
<dbReference type="SMART" id="SM00450">
    <property type="entry name" value="RHOD"/>
    <property type="match status" value="1"/>
</dbReference>
<dbReference type="Pfam" id="PF12368">
    <property type="entry name" value="Rhodanese_C"/>
    <property type="match status" value="1"/>
</dbReference>
<accession>A0ABS2SSR7</accession>
<dbReference type="InterPro" id="IPR001763">
    <property type="entry name" value="Rhodanese-like_dom"/>
</dbReference>
<dbReference type="Pfam" id="PF17773">
    <property type="entry name" value="UPF0176_N"/>
    <property type="match status" value="1"/>
</dbReference>
<feature type="domain" description="Rhodanese" evidence="3">
    <location>
        <begin position="126"/>
        <end position="216"/>
    </location>
</feature>
<proteinExistence type="inferred from homology"/>
<evidence type="ECO:0000313" key="4">
    <source>
        <dbReference type="EMBL" id="MBM7838537.1"/>
    </source>
</evidence>
<comment type="function">
    <text evidence="2">Catalyzes oxygen-dependent 5-hydroxyuridine (ho5U) modification at position 34 in tRNAs.</text>
</comment>
<dbReference type="InterPro" id="IPR040503">
    <property type="entry name" value="TRHO_N"/>
</dbReference>
<comment type="caution">
    <text evidence="4">The sequence shown here is derived from an EMBL/GenBank/DDBJ whole genome shotgun (WGS) entry which is preliminary data.</text>
</comment>
<dbReference type="InterPro" id="IPR036873">
    <property type="entry name" value="Rhodanese-like_dom_sf"/>
</dbReference>
<evidence type="ECO:0000256" key="1">
    <source>
        <dbReference type="ARBA" id="ARBA00022694"/>
    </source>
</evidence>
<dbReference type="PROSITE" id="PS50206">
    <property type="entry name" value="RHODANESE_3"/>
    <property type="match status" value="1"/>
</dbReference>
<reference evidence="4" key="1">
    <citation type="submission" date="2021-01" db="EMBL/GenBank/DDBJ databases">
        <title>Genomic Encyclopedia of Type Strains, Phase IV (KMG-IV): sequencing the most valuable type-strain genomes for metagenomic binning, comparative biology and taxonomic classification.</title>
        <authorList>
            <person name="Goeker M."/>
        </authorList>
    </citation>
    <scope>NUCLEOTIDE SEQUENCE</scope>
    <source>
        <strain evidence="4">DSM 21943</strain>
    </source>
</reference>
<evidence type="ECO:0000256" key="2">
    <source>
        <dbReference type="HAMAP-Rule" id="MF_00469"/>
    </source>
</evidence>
<dbReference type="InterPro" id="IPR022111">
    <property type="entry name" value="Rhodanese_C"/>
</dbReference>
<dbReference type="Pfam" id="PF00581">
    <property type="entry name" value="Rhodanese"/>
    <property type="match status" value="1"/>
</dbReference>
<comment type="catalytic activity">
    <reaction evidence="2">
        <text>uridine(34) in tRNA + AH2 + O2 = 5-hydroxyuridine(34) in tRNA + A + H2O</text>
        <dbReference type="Rhea" id="RHEA:64224"/>
        <dbReference type="Rhea" id="RHEA-COMP:11727"/>
        <dbReference type="Rhea" id="RHEA-COMP:13381"/>
        <dbReference type="ChEBI" id="CHEBI:13193"/>
        <dbReference type="ChEBI" id="CHEBI:15377"/>
        <dbReference type="ChEBI" id="CHEBI:15379"/>
        <dbReference type="ChEBI" id="CHEBI:17499"/>
        <dbReference type="ChEBI" id="CHEBI:65315"/>
        <dbReference type="ChEBI" id="CHEBI:136877"/>
    </reaction>
</comment>
<evidence type="ECO:0000259" key="3">
    <source>
        <dbReference type="PROSITE" id="PS50206"/>
    </source>
</evidence>
<dbReference type="Proteomes" id="UP001179280">
    <property type="component" value="Unassembled WGS sequence"/>
</dbReference>
<dbReference type="InterPro" id="IPR020936">
    <property type="entry name" value="TrhO"/>
</dbReference>
<keyword evidence="5" id="KW-1185">Reference proteome</keyword>
<dbReference type="PANTHER" id="PTHR43268">
    <property type="entry name" value="THIOSULFATE SULFURTRANSFERASE/RHODANESE-LIKE DOMAIN-CONTAINING PROTEIN 2"/>
    <property type="match status" value="1"/>
</dbReference>